<feature type="compositionally biased region" description="Basic and acidic residues" evidence="1">
    <location>
        <begin position="1"/>
        <end position="15"/>
    </location>
</feature>
<dbReference type="EMBL" id="CP103445">
    <property type="protein sequence ID" value="UWS32003.1"/>
    <property type="molecule type" value="Genomic_DNA"/>
</dbReference>
<name>A0ABY5X4L0_ERWPY</name>
<proteinExistence type="predicted"/>
<feature type="region of interest" description="Disordered" evidence="1">
    <location>
        <begin position="1"/>
        <end position="34"/>
    </location>
</feature>
<protein>
    <submittedName>
        <fullName evidence="2">Uncharacterized protein</fullName>
    </submittedName>
</protein>
<dbReference type="Proteomes" id="UP001058553">
    <property type="component" value="Chromosome"/>
</dbReference>
<organism evidence="2 3">
    <name type="scientific">Erwinia pyrifoliae</name>
    <dbReference type="NCBI Taxonomy" id="79967"/>
    <lineage>
        <taxon>Bacteria</taxon>
        <taxon>Pseudomonadati</taxon>
        <taxon>Pseudomonadota</taxon>
        <taxon>Gammaproteobacteria</taxon>
        <taxon>Enterobacterales</taxon>
        <taxon>Erwiniaceae</taxon>
        <taxon>Erwinia</taxon>
    </lineage>
</organism>
<sequence length="60" mass="6736">MDNKIKPADDLDDGHSPMQDVARQDKTSAAPDLEGWRLTLEQRKFIESLQSDDSDSESVC</sequence>
<evidence type="ECO:0000313" key="3">
    <source>
        <dbReference type="Proteomes" id="UP001058553"/>
    </source>
</evidence>
<accession>A0ABY5X4L0</accession>
<evidence type="ECO:0000256" key="1">
    <source>
        <dbReference type="SAM" id="MobiDB-lite"/>
    </source>
</evidence>
<gene>
    <name evidence="2" type="ORF">NYP84_09960</name>
</gene>
<keyword evidence="3" id="KW-1185">Reference proteome</keyword>
<reference evidence="2" key="1">
    <citation type="submission" date="2022-07" db="EMBL/GenBank/DDBJ databases">
        <title>Genetic diversity of Erwinia pyrifoliae.</title>
        <authorList>
            <person name="Park D.S."/>
            <person name="Ham H."/>
        </authorList>
    </citation>
    <scope>NUCLEOTIDE SEQUENCE</scope>
    <source>
        <strain evidence="2">CP201486</strain>
    </source>
</reference>
<evidence type="ECO:0000313" key="2">
    <source>
        <dbReference type="EMBL" id="UWS32003.1"/>
    </source>
</evidence>
<dbReference type="RefSeq" id="WP_259818117.1">
    <property type="nucleotide sequence ID" value="NZ_CP103445.1"/>
</dbReference>